<dbReference type="KEGG" id="lut:Lupro_01125"/>
<comment type="similarity">
    <text evidence="4 12">In the N-terminal section; belongs to the CobB/CobQ family.</text>
</comment>
<evidence type="ECO:0000256" key="12">
    <source>
        <dbReference type="PIRNR" id="PIRNR006107"/>
    </source>
</evidence>
<comment type="similarity">
    <text evidence="3 12">In the C-terminal section; belongs to the phosphate acetyltransferase and butyryltransferase family.</text>
</comment>
<dbReference type="FunFam" id="3.40.50.10750:FF:000001">
    <property type="entry name" value="Phosphate acetyltransferase"/>
    <property type="match status" value="1"/>
</dbReference>
<comment type="catalytic activity">
    <reaction evidence="12">
        <text>acetyl-CoA + phosphate = acetyl phosphate + CoA</text>
        <dbReference type="Rhea" id="RHEA:19521"/>
        <dbReference type="ChEBI" id="CHEBI:22191"/>
        <dbReference type="ChEBI" id="CHEBI:43474"/>
        <dbReference type="ChEBI" id="CHEBI:57287"/>
        <dbReference type="ChEBI" id="CHEBI:57288"/>
        <dbReference type="EC" id="2.3.1.8"/>
    </reaction>
</comment>
<evidence type="ECO:0000256" key="10">
    <source>
        <dbReference type="ARBA" id="ARBA00023315"/>
    </source>
</evidence>
<evidence type="ECO:0000256" key="8">
    <source>
        <dbReference type="ARBA" id="ARBA00022490"/>
    </source>
</evidence>
<dbReference type="CDD" id="cd03109">
    <property type="entry name" value="DTBS"/>
    <property type="match status" value="1"/>
</dbReference>
<comment type="pathway">
    <text evidence="2 12">Metabolic intermediate biosynthesis; acetyl-CoA biosynthesis; acetyl-CoA from acetate: step 2/2.</text>
</comment>
<evidence type="ECO:0000256" key="4">
    <source>
        <dbReference type="ARBA" id="ARBA00009786"/>
    </source>
</evidence>
<dbReference type="AlphaFoldDB" id="A0A109RMT2"/>
<dbReference type="Pfam" id="PF01515">
    <property type="entry name" value="PTA_PTB"/>
    <property type="match status" value="1"/>
</dbReference>
<dbReference type="GO" id="GO:0008959">
    <property type="term" value="F:phosphate acetyltransferase activity"/>
    <property type="evidence" value="ECO:0007669"/>
    <property type="project" value="UniProtKB-EC"/>
</dbReference>
<evidence type="ECO:0000256" key="3">
    <source>
        <dbReference type="ARBA" id="ARBA00008756"/>
    </source>
</evidence>
<evidence type="ECO:0000259" key="14">
    <source>
        <dbReference type="Pfam" id="PF07085"/>
    </source>
</evidence>
<dbReference type="Pfam" id="PF07085">
    <property type="entry name" value="DRTGG"/>
    <property type="match status" value="1"/>
</dbReference>
<dbReference type="InterPro" id="IPR050500">
    <property type="entry name" value="Phos_Acetyltrans/Butyryltrans"/>
</dbReference>
<dbReference type="Gene3D" id="3.40.50.10750">
    <property type="entry name" value="Isocitrate/Isopropylmalate dehydrogenase-like"/>
    <property type="match status" value="1"/>
</dbReference>
<dbReference type="GO" id="GO:0005737">
    <property type="term" value="C:cytoplasm"/>
    <property type="evidence" value="ECO:0007669"/>
    <property type="project" value="UniProtKB-SubCell"/>
</dbReference>
<reference evidence="16" key="1">
    <citation type="submission" date="2015-12" db="EMBL/GenBank/DDBJ databases">
        <title>Complete genome sequence of Lutibacter profundus strain LP1.</title>
        <authorList>
            <person name="Wissuwa J."/>
            <person name="Le Moine Bauer S."/>
            <person name="Stokke R."/>
            <person name="Dahle H."/>
            <person name="Steen I.H."/>
        </authorList>
    </citation>
    <scope>NUCLEOTIDE SEQUENCE [LARGE SCALE GENOMIC DNA]</scope>
    <source>
        <strain evidence="16">LP1</strain>
    </source>
</reference>
<evidence type="ECO:0000256" key="1">
    <source>
        <dbReference type="ARBA" id="ARBA00004496"/>
    </source>
</evidence>
<evidence type="ECO:0000313" key="16">
    <source>
        <dbReference type="Proteomes" id="UP000059672"/>
    </source>
</evidence>
<dbReference type="Gene3D" id="3.40.50.10950">
    <property type="match status" value="1"/>
</dbReference>
<keyword evidence="10 12" id="KW-0012">Acyltransferase</keyword>
<evidence type="ECO:0000256" key="5">
    <source>
        <dbReference type="ARBA" id="ARBA00011643"/>
    </source>
</evidence>
<keyword evidence="9 12" id="KW-0808">Transferase</keyword>
<dbReference type="RefSeq" id="WP_068205660.1">
    <property type="nucleotide sequence ID" value="NZ_CP013355.1"/>
</dbReference>
<dbReference type="Proteomes" id="UP000059672">
    <property type="component" value="Chromosome"/>
</dbReference>
<comment type="function">
    <text evidence="12">Involved in acetate metabolism.</text>
</comment>
<dbReference type="OrthoDB" id="9805787at2"/>
<name>A0A109RMT2_9FLAO</name>
<gene>
    <name evidence="15" type="ORF">Lupro_01125</name>
</gene>
<dbReference type="InterPro" id="IPR002505">
    <property type="entry name" value="PTA_PTB"/>
</dbReference>
<evidence type="ECO:0000313" key="15">
    <source>
        <dbReference type="EMBL" id="AMC09942.1"/>
    </source>
</evidence>
<organism evidence="15 16">
    <name type="scientific">Lutibacter profundi</name>
    <dbReference type="NCBI Taxonomy" id="1622118"/>
    <lineage>
        <taxon>Bacteria</taxon>
        <taxon>Pseudomonadati</taxon>
        <taxon>Bacteroidota</taxon>
        <taxon>Flavobacteriia</taxon>
        <taxon>Flavobacteriales</taxon>
        <taxon>Flavobacteriaceae</taxon>
        <taxon>Lutibacter</taxon>
    </lineage>
</organism>
<reference evidence="15 16" key="2">
    <citation type="journal article" date="2016" name="Int. J. Syst. Evol. Microbiol.">
        <title>Lutibacter profundi sp. nov., isolated from a deep-sea hydrothermal system on the Arctic Mid-Ocean Ridge and emended description of the genus Lutibacter.</title>
        <authorList>
            <person name="Le Moine Bauer S."/>
            <person name="Roalkvam I."/>
            <person name="Steen I.H."/>
            <person name="Dahle H."/>
        </authorList>
    </citation>
    <scope>NUCLEOTIDE SEQUENCE [LARGE SCALE GENOMIC DNA]</scope>
    <source>
        <strain evidence="15 16">LP1</strain>
    </source>
</reference>
<dbReference type="Pfam" id="PF13500">
    <property type="entry name" value="AAA_26"/>
    <property type="match status" value="1"/>
</dbReference>
<sequence>MNKAIYIATSEANSGKSIVALGLMRMLLGKTAKVGYFRPIINDVKKGKKDNHINTIISHFELDIDPCEAFAFTRSEFIDKRNRGEEGEIIDTIIEKYKELEEKNDFMLVEGTDFSSETAAIELDANILIAKNLGIPVIIVSSGVGKTLEEFINGLHLAYDSFREKEVEVIAVIANKVQEKNIELVKNRVNKNLPKSVLVNAIPIIPSLINPTIKEIAKAIGAKILLGKEHINNQTASFKVGAMQLRNYLTHLEENCLIITPGDRADIILGALQANISSNYPAISGIVLTGGIIPDEPIVKLINGLPQIVPILSVKQGTFDVANKIGAVRSHMYAKNKQKIITSLNTFDKYVDVDQLNDKLITFKKEGITPRMFQYALLKRAKKQRKHIVLPEGNDDRIITAAARLIAMDIVDITVLGDYDKIANKIIRLGLKVDIDKFNIVNPVKSEYYKEFINTLFELRKNKGITMAMAEDMMGDVSYFGTMMVYKGLADGMVSGAAHTTQHTIRPALQFIRTKPGVTVVSSIFFMCLEDRVSVFGDCAINPNPNAEQLAEIAISSADSSINFGIDPKIAMLSYSSGASGKGADVDIVRKATEIIKEKRPDLKVEGPIQYDAAVDATIGKSKLPDSEVAGQANVLIFPDLNTGNNTYKAVQRETGALAIGPMLQGLNKPVNDLSRGCTVDDIFNTVVLTAIQAQGI</sequence>
<dbReference type="InterPro" id="IPR004614">
    <property type="entry name" value="P_AcTrfase"/>
</dbReference>
<dbReference type="InterPro" id="IPR010766">
    <property type="entry name" value="DRTGG"/>
</dbReference>
<evidence type="ECO:0000256" key="7">
    <source>
        <dbReference type="ARBA" id="ARBA00021528"/>
    </source>
</evidence>
<accession>A0A109RMT2</accession>
<dbReference type="GO" id="GO:0006085">
    <property type="term" value="P:acetyl-CoA biosynthetic process"/>
    <property type="evidence" value="ECO:0007669"/>
    <property type="project" value="UniProtKB-UniPathway"/>
</dbReference>
<dbReference type="Gene3D" id="3.40.1390.20">
    <property type="entry name" value="HprK N-terminal domain-like"/>
    <property type="match status" value="1"/>
</dbReference>
<evidence type="ECO:0000256" key="9">
    <source>
        <dbReference type="ARBA" id="ARBA00022679"/>
    </source>
</evidence>
<dbReference type="NCBIfam" id="TIGR00651">
    <property type="entry name" value="pta"/>
    <property type="match status" value="1"/>
</dbReference>
<comment type="domain">
    <text evidence="12">The N-terminal region seems to be important for proper quaternary structure. The C-terminal region contains the substrate-binding site.</text>
</comment>
<evidence type="ECO:0000259" key="13">
    <source>
        <dbReference type="Pfam" id="PF01515"/>
    </source>
</evidence>
<evidence type="ECO:0000256" key="6">
    <source>
        <dbReference type="ARBA" id="ARBA00012707"/>
    </source>
</evidence>
<proteinExistence type="inferred from homology"/>
<dbReference type="PANTHER" id="PTHR43356:SF3">
    <property type="entry name" value="PHOSPHATE ACETYLTRANSFERASE"/>
    <property type="match status" value="1"/>
</dbReference>
<dbReference type="PATRIC" id="fig|1622118.3.peg.230"/>
<dbReference type="NCBIfam" id="NF004167">
    <property type="entry name" value="PRK05632.1"/>
    <property type="match status" value="1"/>
</dbReference>
<dbReference type="UniPathway" id="UPA00340">
    <property type="reaction ID" value="UER00459"/>
</dbReference>
<dbReference type="NCBIfam" id="NF007233">
    <property type="entry name" value="PRK09653.1"/>
    <property type="match status" value="1"/>
</dbReference>
<dbReference type="Gene3D" id="3.40.50.300">
    <property type="entry name" value="P-loop containing nucleotide triphosphate hydrolases"/>
    <property type="match status" value="1"/>
</dbReference>
<evidence type="ECO:0000256" key="11">
    <source>
        <dbReference type="ARBA" id="ARBA00031108"/>
    </source>
</evidence>
<feature type="domain" description="Phosphate acetyl/butaryl transferase" evidence="13">
    <location>
        <begin position="372"/>
        <end position="691"/>
    </location>
</feature>
<dbReference type="InterPro" id="IPR028979">
    <property type="entry name" value="Ser_kin/Pase_Hpr-like_N_sf"/>
</dbReference>
<dbReference type="SUPFAM" id="SSF52540">
    <property type="entry name" value="P-loop containing nucleoside triphosphate hydrolases"/>
    <property type="match status" value="1"/>
</dbReference>
<dbReference type="InterPro" id="IPR042113">
    <property type="entry name" value="P_AcTrfase_dom1"/>
</dbReference>
<comment type="subunit">
    <text evidence="5">Homohexamer.</text>
</comment>
<dbReference type="PANTHER" id="PTHR43356">
    <property type="entry name" value="PHOSPHATE ACETYLTRANSFERASE"/>
    <property type="match status" value="1"/>
</dbReference>
<dbReference type="PIRSF" id="PIRSF006107">
    <property type="entry name" value="PhpActrans_proteobac"/>
    <property type="match status" value="1"/>
</dbReference>
<evidence type="ECO:0000256" key="2">
    <source>
        <dbReference type="ARBA" id="ARBA00004989"/>
    </source>
</evidence>
<comment type="subcellular location">
    <subcellularLocation>
        <location evidence="1 12">Cytoplasm</location>
    </subcellularLocation>
</comment>
<keyword evidence="8 12" id="KW-0963">Cytoplasm</keyword>
<dbReference type="InterPro" id="IPR027417">
    <property type="entry name" value="P-loop_NTPase"/>
</dbReference>
<keyword evidence="16" id="KW-1185">Reference proteome</keyword>
<dbReference type="InterPro" id="IPR016475">
    <property type="entry name" value="P-Actrans_bac"/>
</dbReference>
<dbReference type="InterPro" id="IPR042112">
    <property type="entry name" value="P_AcTrfase_dom2"/>
</dbReference>
<dbReference type="STRING" id="1622118.Lupro_01125"/>
<dbReference type="EC" id="2.3.1.8" evidence="6 12"/>
<dbReference type="SUPFAM" id="SSF75138">
    <property type="entry name" value="HprK N-terminal domain-like"/>
    <property type="match status" value="1"/>
</dbReference>
<feature type="domain" description="DRTGG" evidence="14">
    <location>
        <begin position="215"/>
        <end position="326"/>
    </location>
</feature>
<dbReference type="EMBL" id="CP013355">
    <property type="protein sequence ID" value="AMC09942.1"/>
    <property type="molecule type" value="Genomic_DNA"/>
</dbReference>
<dbReference type="SUPFAM" id="SSF53659">
    <property type="entry name" value="Isocitrate/Isopropylmalate dehydrogenase-like"/>
    <property type="match status" value="1"/>
</dbReference>
<protein>
    <recommendedName>
        <fullName evidence="7 12">Phosphate acetyltransferase</fullName>
        <ecNumber evidence="6 12">2.3.1.8</ecNumber>
    </recommendedName>
    <alternativeName>
        <fullName evidence="11 12">Phosphotransacetylase</fullName>
    </alternativeName>
</protein>